<organism evidence="3 5">
    <name type="scientific">Plasmodium malariae</name>
    <dbReference type="NCBI Taxonomy" id="5858"/>
    <lineage>
        <taxon>Eukaryota</taxon>
        <taxon>Sar</taxon>
        <taxon>Alveolata</taxon>
        <taxon>Apicomplexa</taxon>
        <taxon>Aconoidasida</taxon>
        <taxon>Haemosporida</taxon>
        <taxon>Plasmodiidae</taxon>
        <taxon>Plasmodium</taxon>
        <taxon>Plasmodium (Plasmodium)</taxon>
    </lineage>
</organism>
<dbReference type="KEGG" id="pmal:PMUG01_09037000"/>
<dbReference type="PROSITE" id="PS51321">
    <property type="entry name" value="TFIIS_CENTRAL"/>
    <property type="match status" value="1"/>
</dbReference>
<evidence type="ECO:0000313" key="3">
    <source>
        <dbReference type="EMBL" id="SBS85612.1"/>
    </source>
</evidence>
<feature type="compositionally biased region" description="Basic and acidic residues" evidence="1">
    <location>
        <begin position="872"/>
        <end position="881"/>
    </location>
</feature>
<feature type="region of interest" description="Disordered" evidence="1">
    <location>
        <begin position="102"/>
        <end position="130"/>
    </location>
</feature>
<dbReference type="GO" id="GO:0006351">
    <property type="term" value="P:DNA-templated transcription"/>
    <property type="evidence" value="ECO:0007669"/>
    <property type="project" value="InterPro"/>
</dbReference>
<dbReference type="RefSeq" id="XP_028861694.1">
    <property type="nucleotide sequence ID" value="XM_029005068.1"/>
</dbReference>
<dbReference type="EMBL" id="LT594630">
    <property type="protein sequence ID" value="SCN12797.1"/>
    <property type="molecule type" value="Genomic_DNA"/>
</dbReference>
<evidence type="ECO:0000259" key="2">
    <source>
        <dbReference type="PROSITE" id="PS51321"/>
    </source>
</evidence>
<feature type="compositionally biased region" description="Low complexity" evidence="1">
    <location>
        <begin position="804"/>
        <end position="838"/>
    </location>
</feature>
<accession>A0A1A8VYP1</accession>
<dbReference type="EMBL" id="FLQW01000723">
    <property type="protein sequence ID" value="SBS85612.1"/>
    <property type="molecule type" value="Genomic_DNA"/>
</dbReference>
<dbReference type="Gene3D" id="1.10.472.30">
    <property type="entry name" value="Transcription elongation factor S-II, central domain"/>
    <property type="match status" value="1"/>
</dbReference>
<feature type="compositionally biased region" description="Low complexity" evidence="1">
    <location>
        <begin position="1114"/>
        <end position="1132"/>
    </location>
</feature>
<feature type="region of interest" description="Disordered" evidence="1">
    <location>
        <begin position="1070"/>
        <end position="1136"/>
    </location>
</feature>
<evidence type="ECO:0000313" key="4">
    <source>
        <dbReference type="EMBL" id="SCN12797.1"/>
    </source>
</evidence>
<dbReference type="OrthoDB" id="1742074at2759"/>
<keyword evidence="3" id="KW-0648">Protein biosynthesis</keyword>
<reference evidence="3" key="2">
    <citation type="submission" date="2016-05" db="EMBL/GenBank/DDBJ databases">
        <authorList>
            <person name="Lavstsen T."/>
            <person name="Jespersen J.S."/>
        </authorList>
    </citation>
    <scope>NUCLEOTIDE SEQUENCE [LARGE SCALE GENOMIC DNA]</scope>
</reference>
<feature type="compositionally biased region" description="Basic residues" evidence="1">
    <location>
        <begin position="1073"/>
        <end position="1087"/>
    </location>
</feature>
<dbReference type="InterPro" id="IPR036575">
    <property type="entry name" value="TFIIS_cen_dom_sf"/>
</dbReference>
<reference evidence="4 6" key="3">
    <citation type="submission" date="2016-06" db="EMBL/GenBank/DDBJ databases">
        <authorList>
            <consortium name="Pathogen Informatics"/>
        </authorList>
    </citation>
    <scope>NUCLEOTIDE SEQUENCE [LARGE SCALE GENOMIC DNA]</scope>
</reference>
<feature type="domain" description="TFIIS central" evidence="2">
    <location>
        <begin position="1180"/>
        <end position="1291"/>
    </location>
</feature>
<dbReference type="Proteomes" id="UP000219813">
    <property type="component" value="Chromosome 9"/>
</dbReference>
<protein>
    <submittedName>
        <fullName evidence="3">Transcription elongation factor, putative</fullName>
    </submittedName>
</protein>
<proteinExistence type="predicted"/>
<feature type="compositionally biased region" description="Low complexity" evidence="1">
    <location>
        <begin position="193"/>
        <end position="218"/>
    </location>
</feature>
<feature type="compositionally biased region" description="Low complexity" evidence="1">
    <location>
        <begin position="1361"/>
        <end position="1370"/>
    </location>
</feature>
<keyword evidence="3" id="KW-0251">Elongation factor</keyword>
<feature type="region of interest" description="Disordered" evidence="1">
    <location>
        <begin position="1342"/>
        <end position="1393"/>
    </location>
</feature>
<feature type="compositionally biased region" description="Polar residues" evidence="1">
    <location>
        <begin position="1349"/>
        <end position="1360"/>
    </location>
</feature>
<sequence length="1452" mass="167058">MNNTTNVIKEENKKNTCSSKKIKAREEEEEYVQFVDINCKNIFDYDLTKLDIRKVNNHMRLNDICKLYSYLNKNSFCYTTLNEKPSVYDILHVESYPKANYVKRNKKDEKDAKDERAEKDEHHGKPQTHQILKQDVGECAIYKSKGGYNEPCVTNCNLSSGMEIIMNKKDKHNTDDSRNINLLQSNPDVPYENNNKTHNIYNKNHSNSHVSVSSSNSCASSSESVSSSSLYSSYSTTSSSSELSSGILEKNEIEKNSYLNNLKNSDIIKKYDENKKNIRKKKKKKIKSHLGKLRKYDTISIMEGNDQIRISQIYNFVKQDSNINIISQLIYTNNECKKFLYNSFECFMNRWNVLPCLGYYNKNDVKSVINRIDVYNFYEFIYLFNSFPLCYEHNKQLDVLNFEKRFKPLVGTTDKCSGANSASFMNGKDNEAVACDSEPSNEKGKYSLDELNGKVGSHIIGGITYRCNGSSSEATQNAKSAQKVDTPALNMNILNEEANCSSSSRSSLSNSNNNSDNSTPCVYDEKIVFNGMTKERAQRGKNCSFRVFYYENFLCKNAKLIPQVTKNCVILNRRNSESLNFYINANLYEKIRDNSNFYYDKSNNYVLTYKNFEFLYFFCFNCRIYYDINIIMAHKIFTFTSSKDMDTTNNSEGNNKMYVFFQKYKKSYDIKIKRQKIKQTDIYFICMNCIHNNVYNLNEHINYFSYFCNIVNSFNHNFVLYNEYIKNIFHLDIPFFSLYDVTKEEVLLLTVQKNKITLNEKVKNSPAQARKKKIISPMCETNKKKSTKLGEHLPIIVKHDRVGSSGRSSSNNSSSSESSSTSSSTSSSSSSSISYCSSSEKRASDHTLVPGNRKYATPSSNKKKKRSNNNIKAEKEGEKKRNNNKSALFPNKSKKGRKESGTEEMIKSLVQHSRYLANESKKKRKKRKKVNEEGKTLIDSCTGANSNNEIVEIFDVAKNDEKGINTNCQCTQNGGYHIPGCAATNSGTNVFEKTNNKRDSKRCRGKKRKKKKKEEDDELFDEKCLPNESEDEYSFNEDLKDNTDEDIVEEKQILNEEVYSGDSGFYIDEYTSSRKKRKKRKKKGKPQKKNENSRTKKIISVKGKNVSEDNNMASSGNNTVSSGSNTVSSGNNMAVSSGNNVYERLRRERKDEEYKKLVEDLDEKDTQCNDEDVGSRSITKYTKVIDKIKQCLDKENMDADTTMISKNIVEQVIQTYNNKMDIKMKLFSICSNLLRKDNSELRKKILNGTISCSDLAQMDSSDLAPISLQNKRKEHERKYFYENIYLRENYINLKNVKNNDEEPYQPSVIYDEKIEAKKNEQGDDQNLGDYSNQNANIGIEKKNYEHLNTPRNMTNTEQGISNNNCSSSSSTKQNDHMNGKNKDDSTCKYEDKSGNPCTIPSVEKYTFEYTYKNLKSAYEHMPKYASSPILTFLDNSYNRILTIIDASKNEDF</sequence>
<evidence type="ECO:0000313" key="6">
    <source>
        <dbReference type="Proteomes" id="UP000219813"/>
    </source>
</evidence>
<name>A0A1A8VYP1_PLAMA</name>
<feature type="region of interest" description="Disordered" evidence="1">
    <location>
        <begin position="762"/>
        <end position="781"/>
    </location>
</feature>
<dbReference type="GeneID" id="39868898"/>
<dbReference type="GO" id="GO:0003746">
    <property type="term" value="F:translation elongation factor activity"/>
    <property type="evidence" value="ECO:0007669"/>
    <property type="project" value="UniProtKB-KW"/>
</dbReference>
<feature type="region of interest" description="Disordered" evidence="1">
    <location>
        <begin position="790"/>
        <end position="932"/>
    </location>
</feature>
<dbReference type="InterPro" id="IPR003618">
    <property type="entry name" value="TFIIS_cen_dom"/>
</dbReference>
<feature type="region of interest" description="Disordered" evidence="1">
    <location>
        <begin position="171"/>
        <end position="218"/>
    </location>
</feature>
<feature type="compositionally biased region" description="Basic residues" evidence="1">
    <location>
        <begin position="999"/>
        <end position="1012"/>
    </location>
</feature>
<evidence type="ECO:0000313" key="5">
    <source>
        <dbReference type="Proteomes" id="UP000078597"/>
    </source>
</evidence>
<dbReference type="Pfam" id="PF07500">
    <property type="entry name" value="TFIIS_M"/>
    <property type="match status" value="1"/>
</dbReference>
<feature type="compositionally biased region" description="Basic and acidic residues" evidence="1">
    <location>
        <begin position="1373"/>
        <end position="1393"/>
    </location>
</feature>
<feature type="region of interest" description="Disordered" evidence="1">
    <location>
        <begin position="985"/>
        <end position="1020"/>
    </location>
</feature>
<dbReference type="VEuPathDB" id="PlasmoDB:PmUG01_09037000"/>
<dbReference type="SUPFAM" id="SSF46942">
    <property type="entry name" value="Elongation factor TFIIS domain 2"/>
    <property type="match status" value="1"/>
</dbReference>
<feature type="compositionally biased region" description="Basic and acidic residues" evidence="1">
    <location>
        <begin position="106"/>
        <end position="124"/>
    </location>
</feature>
<dbReference type="OMA" id="YFFCFNC"/>
<reference evidence="5" key="1">
    <citation type="submission" date="2016-05" db="EMBL/GenBank/DDBJ databases">
        <authorList>
            <person name="Naeem Raeece"/>
        </authorList>
    </citation>
    <scope>NUCLEOTIDE SEQUENCE [LARGE SCALE GENOMIC DNA]</scope>
</reference>
<dbReference type="Proteomes" id="UP000078597">
    <property type="component" value="Unassembled WGS sequence"/>
</dbReference>
<evidence type="ECO:0000256" key="1">
    <source>
        <dbReference type="SAM" id="MobiDB-lite"/>
    </source>
</evidence>
<keyword evidence="6" id="KW-1185">Reference proteome</keyword>
<gene>
    <name evidence="4" type="primary">PmUG01_09037000</name>
    <name evidence="3" type="ORF">PMALA_013300</name>
    <name evidence="4" type="ORF">PMUG01_09037000</name>
</gene>